<accession>A0A0J8AX14</accession>
<evidence type="ECO:0000313" key="1">
    <source>
        <dbReference type="EMBL" id="KMS58720.1"/>
    </source>
</evidence>
<dbReference type="EMBL" id="JACT01000001">
    <property type="protein sequence ID" value="KMS58720.1"/>
    <property type="molecule type" value="Genomic_DNA"/>
</dbReference>
<name>A0A0J8AX14_9SPHN</name>
<proteinExistence type="predicted"/>
<evidence type="ECO:0000313" key="2">
    <source>
        <dbReference type="Proteomes" id="UP000052232"/>
    </source>
</evidence>
<protein>
    <submittedName>
        <fullName evidence="1">Uncharacterized protein</fullName>
    </submittedName>
</protein>
<dbReference type="STRING" id="1420583.V473_03960"/>
<sequence length="155" mass="17357">MAEQIFPRSFLESHLPVKVKAPYVKALIACELDDPDGIIFVHATGVWMIADVDRHYSHLTLTSDDRRRNEWPIRILSDVAEAERQAPDIEAPILWHMDRTDLPTDRAAILVANVADKLCVRARLGQAIVAALSSQPPTEMWLMSDDLRPPGIVAV</sequence>
<keyword evidence="2" id="KW-1185">Reference proteome</keyword>
<dbReference type="AlphaFoldDB" id="A0A0J8AX14"/>
<gene>
    <name evidence="1" type="ORF">V473_03960</name>
</gene>
<organism evidence="1 2">
    <name type="scientific">Sphingobium cupriresistens LL01</name>
    <dbReference type="NCBI Taxonomy" id="1420583"/>
    <lineage>
        <taxon>Bacteria</taxon>
        <taxon>Pseudomonadati</taxon>
        <taxon>Pseudomonadota</taxon>
        <taxon>Alphaproteobacteria</taxon>
        <taxon>Sphingomonadales</taxon>
        <taxon>Sphingomonadaceae</taxon>
        <taxon>Sphingobium</taxon>
    </lineage>
</organism>
<comment type="caution">
    <text evidence="1">The sequence shown here is derived from an EMBL/GenBank/DDBJ whole genome shotgun (WGS) entry which is preliminary data.</text>
</comment>
<dbReference type="PATRIC" id="fig|1420583.3.peg.799"/>
<reference evidence="1 2" key="1">
    <citation type="journal article" date="2015" name="G3 (Bethesda)">
        <title>Insights into Ongoing Evolution of the Hexachlorocyclohexane Catabolic Pathway from Comparative Genomics of Ten Sphingomonadaceae Strains.</title>
        <authorList>
            <person name="Pearce S.L."/>
            <person name="Oakeshott J.G."/>
            <person name="Pandey G."/>
        </authorList>
    </citation>
    <scope>NUCLEOTIDE SEQUENCE [LARGE SCALE GENOMIC DNA]</scope>
    <source>
        <strain evidence="1 2">LL01</strain>
    </source>
</reference>
<dbReference type="Proteomes" id="UP000052232">
    <property type="component" value="Unassembled WGS sequence"/>
</dbReference>